<organism evidence="2 3">
    <name type="scientific">Nonomuraea endophytica</name>
    <dbReference type="NCBI Taxonomy" id="714136"/>
    <lineage>
        <taxon>Bacteria</taxon>
        <taxon>Bacillati</taxon>
        <taxon>Actinomycetota</taxon>
        <taxon>Actinomycetes</taxon>
        <taxon>Streptosporangiales</taxon>
        <taxon>Streptosporangiaceae</taxon>
        <taxon>Nonomuraea</taxon>
    </lineage>
</organism>
<gene>
    <name evidence="2" type="ORF">HNR40_003866</name>
</gene>
<dbReference type="InterPro" id="IPR024983">
    <property type="entry name" value="CHAT_dom"/>
</dbReference>
<dbReference type="EMBL" id="JACHIN010000005">
    <property type="protein sequence ID" value="MBB5078380.1"/>
    <property type="molecule type" value="Genomic_DNA"/>
</dbReference>
<dbReference type="SMART" id="SM00028">
    <property type="entry name" value="TPR"/>
    <property type="match status" value="5"/>
</dbReference>
<reference evidence="2 3" key="1">
    <citation type="submission" date="2020-08" db="EMBL/GenBank/DDBJ databases">
        <title>Genomic Encyclopedia of Type Strains, Phase IV (KMG-IV): sequencing the most valuable type-strain genomes for metagenomic binning, comparative biology and taxonomic classification.</title>
        <authorList>
            <person name="Goeker M."/>
        </authorList>
    </citation>
    <scope>NUCLEOTIDE SEQUENCE [LARGE SCALE GENOMIC DNA]</scope>
    <source>
        <strain evidence="2 3">DSM 45385</strain>
    </source>
</reference>
<dbReference type="Proteomes" id="UP000568380">
    <property type="component" value="Unassembled WGS sequence"/>
</dbReference>
<feature type="domain" description="CHAT" evidence="1">
    <location>
        <begin position="1050"/>
        <end position="1373"/>
    </location>
</feature>
<dbReference type="InterPro" id="IPR019734">
    <property type="entry name" value="TPR_rpt"/>
</dbReference>
<evidence type="ECO:0000313" key="2">
    <source>
        <dbReference type="EMBL" id="MBB5078380.1"/>
    </source>
</evidence>
<dbReference type="SUPFAM" id="SSF48452">
    <property type="entry name" value="TPR-like"/>
    <property type="match status" value="2"/>
</dbReference>
<dbReference type="PANTHER" id="PTHR10098:SF108">
    <property type="entry name" value="TETRATRICOPEPTIDE REPEAT PROTEIN 28"/>
    <property type="match status" value="1"/>
</dbReference>
<dbReference type="PANTHER" id="PTHR10098">
    <property type="entry name" value="RAPSYN-RELATED"/>
    <property type="match status" value="1"/>
</dbReference>
<dbReference type="RefSeq" id="WP_184963117.1">
    <property type="nucleotide sequence ID" value="NZ_JACHIN010000005.1"/>
</dbReference>
<sequence>MASSYDWAQEWAGQAEEFAEEGRLPEAAELLQRGLDRVDGGGGEWSDGRLTAFALFAELLEGVHGALGDMDALRLLFTRMRTSCRAADLPRGELLALGKLVVLEAVMDEFEAAADAGLELVHLWAQWEWGEPGTADEGVAEAASSLGKAARAAHHHGDLVHAIVLTQAALTIDENEPSALFAAAYGTARQGRLEESLVYFDRLIAADPGRFGSHEGRARVLARLDRLPEAIEAMGSAVNGEPVQPRHRLVRAEFLVEAGLMGEALVDLAVCVAQTNAEAEVLAADPTANLPYLDTLPTEKLAEQALAFRLSLLVESERTGDAALCVAEALADPRLRGFAQLQDMLEELAGAMDGPAAILELLPDDAPSRMARARCLIVLDEVERALVVLEEMRLRPYDMESFEALGGLLELLAARHPRHPGVRRILADVLITRWRPMAALAHLDVLLEEAPGDWYGLLLRGMAHVTHAEGEAGWNESFAGANVMDALESLVDAAGAAPPGEARPMNALRWLLQYALAIPDLREALMILLGKKAEPCDRILEAIPGLETVVEMLVAFTFAFNPSQAHDDSAYALATAREHAVAAGLPQLAAQIDLLHADVLLRLADVQGAMDHLAAAEAVISFLGVIPNAEFLPSWGHADLAARQADAEQRGRSAMVFDIDHQEVIVAALDFLQGYIDLVHADIAVRLGDLPSALERLSWTLADSGPDYLVRSKRLLKARVLRDSGRFDEALEVLGEVGDDLRAANVLATIHRLSGEHAEAARILRRTLDRDDLDAHEQVIIAGNLADAQRVGGRPRAALRTLDEHRPDPAAPSSTRAAWHYGRGKILGSMGRPAAALAALLVALDLNDQVRGGFRAEDDRISWQANTLPVLTEALWAAVAAVRLDTALELVERGRARAFVDGLTLGPPLRGPETAGLAASVAAARERRRLLLEVAADPGADLGRLRALGVDLGERDDGFGERLATEISREGPALRRLEQRLLRATLGARESVAGQVSSAAEVRDLLTTGPDEPAVHLAEFAATGSTGIGLLLVSRYGTAWSSWPDEEPGPLARHLQRASRPGELICLVPSGPLHHLPLHATLVDGAPLIARNPVCYLPSASVLALCRARRGTPRQPFSALVLGDSRDDLRHARAEAEAVAGLLGARAHLGRDAVRDLLADGADAYDVIHLACHAAFDAEHPEQSGILLRGDRLTVEDVYDLRLNASLVVLSACESGLGENRPGDELMGLVRAFMYAGAASLLVSLWPVDDLSTGLLMREFYARWRGHGEGPAQALAAAQLAVRDMTCAQAIQRIESGTDAGTRLDVARLRVRAGDLGAAIAVYEELLAGGEDVLVRRQLRRLRLKAEAPEQLDYGRRPFADPYHWAAFTLVGDWRTG</sequence>
<evidence type="ECO:0000313" key="3">
    <source>
        <dbReference type="Proteomes" id="UP000568380"/>
    </source>
</evidence>
<proteinExistence type="predicted"/>
<keyword evidence="3" id="KW-1185">Reference proteome</keyword>
<comment type="caution">
    <text evidence="2">The sequence shown here is derived from an EMBL/GenBank/DDBJ whole genome shotgun (WGS) entry which is preliminary data.</text>
</comment>
<dbReference type="InterPro" id="IPR011990">
    <property type="entry name" value="TPR-like_helical_dom_sf"/>
</dbReference>
<accession>A0A7W8A3Y4</accession>
<protein>
    <submittedName>
        <fullName evidence="2">CHAT domain-containing protein/tetratricopeptide (TPR) repeat protein</fullName>
    </submittedName>
</protein>
<evidence type="ECO:0000259" key="1">
    <source>
        <dbReference type="Pfam" id="PF12770"/>
    </source>
</evidence>
<name>A0A7W8A3Y4_9ACTN</name>
<dbReference type="Gene3D" id="1.25.40.10">
    <property type="entry name" value="Tetratricopeptide repeat domain"/>
    <property type="match status" value="3"/>
</dbReference>
<dbReference type="Pfam" id="PF12770">
    <property type="entry name" value="CHAT"/>
    <property type="match status" value="1"/>
</dbReference>